<dbReference type="RefSeq" id="WP_187325741.1">
    <property type="nucleotide sequence ID" value="NZ_JBHUNE010000006.1"/>
</dbReference>
<reference evidence="4" key="1">
    <citation type="journal article" date="2019" name="Int. J. Syst. Evol. Microbiol.">
        <title>The Global Catalogue of Microorganisms (GCM) 10K type strain sequencing project: providing services to taxonomists for standard genome sequencing and annotation.</title>
        <authorList>
            <consortium name="The Broad Institute Genomics Platform"/>
            <consortium name="The Broad Institute Genome Sequencing Center for Infectious Disease"/>
            <person name="Wu L."/>
            <person name="Ma J."/>
        </authorList>
    </citation>
    <scope>NUCLEOTIDE SEQUENCE [LARGE SCALE GENOMIC DNA]</scope>
    <source>
        <strain evidence="4">TISTR 1514</strain>
    </source>
</reference>
<accession>A0ABW5V0R9</accession>
<name>A0ABW5V0R9_9MICO</name>
<gene>
    <name evidence="3" type="ORF">ACFSW7_07315</name>
</gene>
<protein>
    <submittedName>
        <fullName evidence="3">ROK family protein</fullName>
    </submittedName>
</protein>
<feature type="domain" description="HTH marR-type" evidence="2">
    <location>
        <begin position="21"/>
        <end position="61"/>
    </location>
</feature>
<keyword evidence="4" id="KW-1185">Reference proteome</keyword>
<comment type="caution">
    <text evidence="3">The sequence shown here is derived from an EMBL/GenBank/DDBJ whole genome shotgun (WGS) entry which is preliminary data.</text>
</comment>
<evidence type="ECO:0000313" key="4">
    <source>
        <dbReference type="Proteomes" id="UP001597492"/>
    </source>
</evidence>
<dbReference type="Proteomes" id="UP001597492">
    <property type="component" value="Unassembled WGS sequence"/>
</dbReference>
<dbReference type="PROSITE" id="PS01125">
    <property type="entry name" value="ROK"/>
    <property type="match status" value="1"/>
</dbReference>
<dbReference type="InterPro" id="IPR000835">
    <property type="entry name" value="HTH_MarR-typ"/>
</dbReference>
<dbReference type="PANTHER" id="PTHR18964:SF173">
    <property type="entry name" value="GLUCOKINASE"/>
    <property type="match status" value="1"/>
</dbReference>
<dbReference type="SUPFAM" id="SSF46785">
    <property type="entry name" value="Winged helix' DNA-binding domain"/>
    <property type="match status" value="1"/>
</dbReference>
<dbReference type="InterPro" id="IPR000600">
    <property type="entry name" value="ROK"/>
</dbReference>
<dbReference type="Gene3D" id="1.10.10.10">
    <property type="entry name" value="Winged helix-like DNA-binding domain superfamily/Winged helix DNA-binding domain"/>
    <property type="match status" value="1"/>
</dbReference>
<comment type="similarity">
    <text evidence="1">Belongs to the ROK (NagC/XylR) family.</text>
</comment>
<proteinExistence type="inferred from homology"/>
<dbReference type="EMBL" id="JBHUNE010000006">
    <property type="protein sequence ID" value="MFD2758185.1"/>
    <property type="molecule type" value="Genomic_DNA"/>
</dbReference>
<dbReference type="Pfam" id="PF12802">
    <property type="entry name" value="MarR_2"/>
    <property type="match status" value="1"/>
</dbReference>
<dbReference type="InterPro" id="IPR043129">
    <property type="entry name" value="ATPase_NBD"/>
</dbReference>
<dbReference type="InterPro" id="IPR011991">
    <property type="entry name" value="ArsR-like_HTH"/>
</dbReference>
<sequence>MSTGHRRPGSTAALRVSNERAILRELLTGGPATQSELARRTKLSNASVSSIVRSLRERGMVLTGDTVSSGRKATLVSPRLASRRVAVGIDIGRSHAGLVLAQPGMEVLVERRIPLATGLPAEEVLHFVRDLLTEGLASEGRSDDDVAAVVVAIPGPVDAASGRVLDGTILPEWLGRTAADVERGLGLEVELANDADAGALAERSWGAAVDERDYLFVKIGTGIGAGIVVNGGLYTGAFGIAGELGHSTVDPAGSHCRCGNRGCLETVAATPVILEHLSEALRTPVTRDDLIRLAREGHRPTLRVLQDAGQALGQSIASAVNFLGPKLVVVGGTLSETGEVLIEAIRDGFARFAIPSVAERTRLELSTLGEIGGARGAAALAFENADELAYLVDVVGTDLSSRVDSKTARP</sequence>
<dbReference type="PANTHER" id="PTHR18964">
    <property type="entry name" value="ROK (REPRESSOR, ORF, KINASE) FAMILY"/>
    <property type="match status" value="1"/>
</dbReference>
<dbReference type="Pfam" id="PF00480">
    <property type="entry name" value="ROK"/>
    <property type="match status" value="1"/>
</dbReference>
<evidence type="ECO:0000313" key="3">
    <source>
        <dbReference type="EMBL" id="MFD2758185.1"/>
    </source>
</evidence>
<evidence type="ECO:0000259" key="2">
    <source>
        <dbReference type="Pfam" id="PF12802"/>
    </source>
</evidence>
<dbReference type="InterPro" id="IPR036390">
    <property type="entry name" value="WH_DNA-bd_sf"/>
</dbReference>
<dbReference type="Gene3D" id="3.30.420.40">
    <property type="match status" value="2"/>
</dbReference>
<dbReference type="SUPFAM" id="SSF53067">
    <property type="entry name" value="Actin-like ATPase domain"/>
    <property type="match status" value="1"/>
</dbReference>
<dbReference type="CDD" id="cd00090">
    <property type="entry name" value="HTH_ARSR"/>
    <property type="match status" value="1"/>
</dbReference>
<dbReference type="InterPro" id="IPR036388">
    <property type="entry name" value="WH-like_DNA-bd_sf"/>
</dbReference>
<dbReference type="InterPro" id="IPR049874">
    <property type="entry name" value="ROK_cs"/>
</dbReference>
<organism evidence="3 4">
    <name type="scientific">Gulosibacter faecalis</name>
    <dbReference type="NCBI Taxonomy" id="272240"/>
    <lineage>
        <taxon>Bacteria</taxon>
        <taxon>Bacillati</taxon>
        <taxon>Actinomycetota</taxon>
        <taxon>Actinomycetes</taxon>
        <taxon>Micrococcales</taxon>
        <taxon>Microbacteriaceae</taxon>
        <taxon>Gulosibacter</taxon>
    </lineage>
</organism>
<evidence type="ECO:0000256" key="1">
    <source>
        <dbReference type="ARBA" id="ARBA00006479"/>
    </source>
</evidence>